<evidence type="ECO:0000313" key="1">
    <source>
        <dbReference type="EMBL" id="KKK46764.1"/>
    </source>
</evidence>
<accession>A0A0F8XXN6</accession>
<sequence>MSKEFVAGVEGMRAAVLEAIKEEMEDGEPGHPWN</sequence>
<dbReference type="AlphaFoldDB" id="A0A0F8XXN6"/>
<name>A0A0F8XXN6_9ZZZZ</name>
<gene>
    <name evidence="1" type="ORF">LCGC14_3161940</name>
</gene>
<comment type="caution">
    <text evidence="1">The sequence shown here is derived from an EMBL/GenBank/DDBJ whole genome shotgun (WGS) entry which is preliminary data.</text>
</comment>
<feature type="non-terminal residue" evidence="1">
    <location>
        <position position="34"/>
    </location>
</feature>
<proteinExistence type="predicted"/>
<protein>
    <submittedName>
        <fullName evidence="1">Uncharacterized protein</fullName>
    </submittedName>
</protein>
<reference evidence="1" key="1">
    <citation type="journal article" date="2015" name="Nature">
        <title>Complex archaea that bridge the gap between prokaryotes and eukaryotes.</title>
        <authorList>
            <person name="Spang A."/>
            <person name="Saw J.H."/>
            <person name="Jorgensen S.L."/>
            <person name="Zaremba-Niedzwiedzka K."/>
            <person name="Martijn J."/>
            <person name="Lind A.E."/>
            <person name="van Eijk R."/>
            <person name="Schleper C."/>
            <person name="Guy L."/>
            <person name="Ettema T.J."/>
        </authorList>
    </citation>
    <scope>NUCLEOTIDE SEQUENCE</scope>
</reference>
<dbReference type="EMBL" id="LAZR01069917">
    <property type="protein sequence ID" value="KKK46764.1"/>
    <property type="molecule type" value="Genomic_DNA"/>
</dbReference>
<organism evidence="1">
    <name type="scientific">marine sediment metagenome</name>
    <dbReference type="NCBI Taxonomy" id="412755"/>
    <lineage>
        <taxon>unclassified sequences</taxon>
        <taxon>metagenomes</taxon>
        <taxon>ecological metagenomes</taxon>
    </lineage>
</organism>